<name>Q138W9_RHOPS</name>
<dbReference type="AlphaFoldDB" id="Q138W9"/>
<feature type="transmembrane region" description="Helical" evidence="6">
    <location>
        <begin position="140"/>
        <end position="161"/>
    </location>
</feature>
<accession>Q138W9</accession>
<dbReference type="Proteomes" id="UP000001818">
    <property type="component" value="Chromosome"/>
</dbReference>
<evidence type="ECO:0000256" key="4">
    <source>
        <dbReference type="ARBA" id="ARBA00022989"/>
    </source>
</evidence>
<feature type="transmembrane region" description="Helical" evidence="6">
    <location>
        <begin position="12"/>
        <end position="30"/>
    </location>
</feature>
<dbReference type="InterPro" id="IPR051311">
    <property type="entry name" value="DedA_domain"/>
</dbReference>
<dbReference type="Pfam" id="PF09335">
    <property type="entry name" value="VTT_dom"/>
    <property type="match status" value="1"/>
</dbReference>
<dbReference type="InterPro" id="IPR032816">
    <property type="entry name" value="VTT_dom"/>
</dbReference>
<dbReference type="BioCyc" id="RPAL316057:RPD_RS10735-MONOMER"/>
<keyword evidence="4 6" id="KW-1133">Transmembrane helix</keyword>
<dbReference type="HOGENOM" id="CLU_044208_1_1_5"/>
<dbReference type="PANTHER" id="PTHR42709">
    <property type="entry name" value="ALKALINE PHOSPHATASE LIKE PROTEIN"/>
    <property type="match status" value="1"/>
</dbReference>
<dbReference type="STRING" id="316057.RPD_2135"/>
<dbReference type="GO" id="GO:0005886">
    <property type="term" value="C:plasma membrane"/>
    <property type="evidence" value="ECO:0007669"/>
    <property type="project" value="UniProtKB-SubCell"/>
</dbReference>
<feature type="domain" description="VTT" evidence="7">
    <location>
        <begin position="30"/>
        <end position="160"/>
    </location>
</feature>
<feature type="transmembrane region" description="Helical" evidence="6">
    <location>
        <begin position="176"/>
        <end position="193"/>
    </location>
</feature>
<keyword evidence="2" id="KW-1003">Cell membrane</keyword>
<comment type="subcellular location">
    <subcellularLocation>
        <location evidence="1">Cell membrane</location>
        <topology evidence="1">Multi-pass membrane protein</topology>
    </subcellularLocation>
</comment>
<evidence type="ECO:0000256" key="1">
    <source>
        <dbReference type="ARBA" id="ARBA00004651"/>
    </source>
</evidence>
<dbReference type="EMBL" id="CP000283">
    <property type="protein sequence ID" value="ABE39370.1"/>
    <property type="molecule type" value="Genomic_DNA"/>
</dbReference>
<evidence type="ECO:0000313" key="8">
    <source>
        <dbReference type="EMBL" id="ABE39370.1"/>
    </source>
</evidence>
<sequence>MFDWIVSGIEKAGAIGVFLLMLAENIFPPIPSEVVMPLAGYVASRGDLDIYAVVFAGTLGSLIGTTVWYYAGRTLGSERLRIFAIRHGRWLTMTPEEIDRAAVWFDRYGTWAVLLGRLIPGVRTLISLPAGITGMPILRFISYSAVGTALWTAALAVAGYGMGQNYARIGRFVEPVSNWLLILAAAVYAYRVVTFGHKRDRR</sequence>
<keyword evidence="5 6" id="KW-0472">Membrane</keyword>
<reference evidence="8 9" key="1">
    <citation type="submission" date="2006-03" db="EMBL/GenBank/DDBJ databases">
        <title>Complete sequence of Rhodopseudomonas palustris BisB5.</title>
        <authorList>
            <consortium name="US DOE Joint Genome Institute"/>
            <person name="Copeland A."/>
            <person name="Lucas S."/>
            <person name="Lapidus A."/>
            <person name="Barry K."/>
            <person name="Detter J.C."/>
            <person name="Glavina del Rio T."/>
            <person name="Hammon N."/>
            <person name="Israni S."/>
            <person name="Dalin E."/>
            <person name="Tice H."/>
            <person name="Pitluck S."/>
            <person name="Chain P."/>
            <person name="Malfatti S."/>
            <person name="Shin M."/>
            <person name="Vergez L."/>
            <person name="Schmutz J."/>
            <person name="Larimer F."/>
            <person name="Land M."/>
            <person name="Hauser L."/>
            <person name="Pelletier D.A."/>
            <person name="Kyrpides N."/>
            <person name="Lykidis A."/>
            <person name="Oda Y."/>
            <person name="Harwood C.S."/>
            <person name="Richardson P."/>
        </authorList>
    </citation>
    <scope>NUCLEOTIDE SEQUENCE [LARGE SCALE GENOMIC DNA]</scope>
    <source>
        <strain evidence="8 9">BisB5</strain>
    </source>
</reference>
<evidence type="ECO:0000256" key="2">
    <source>
        <dbReference type="ARBA" id="ARBA00022475"/>
    </source>
</evidence>
<evidence type="ECO:0000259" key="7">
    <source>
        <dbReference type="Pfam" id="PF09335"/>
    </source>
</evidence>
<evidence type="ECO:0000256" key="5">
    <source>
        <dbReference type="ARBA" id="ARBA00023136"/>
    </source>
</evidence>
<dbReference type="KEGG" id="rpd:RPD_2135"/>
<proteinExistence type="predicted"/>
<evidence type="ECO:0000256" key="3">
    <source>
        <dbReference type="ARBA" id="ARBA00022692"/>
    </source>
</evidence>
<feature type="transmembrane region" description="Helical" evidence="6">
    <location>
        <begin position="50"/>
        <end position="71"/>
    </location>
</feature>
<gene>
    <name evidence="8" type="ordered locus">RPD_2135</name>
</gene>
<evidence type="ECO:0000313" key="9">
    <source>
        <dbReference type="Proteomes" id="UP000001818"/>
    </source>
</evidence>
<organism evidence="8 9">
    <name type="scientific">Rhodopseudomonas palustris (strain BisB5)</name>
    <dbReference type="NCBI Taxonomy" id="316057"/>
    <lineage>
        <taxon>Bacteria</taxon>
        <taxon>Pseudomonadati</taxon>
        <taxon>Pseudomonadota</taxon>
        <taxon>Alphaproteobacteria</taxon>
        <taxon>Hyphomicrobiales</taxon>
        <taxon>Nitrobacteraceae</taxon>
        <taxon>Rhodopseudomonas</taxon>
    </lineage>
</organism>
<dbReference type="eggNOG" id="COG0586">
    <property type="taxonomic scope" value="Bacteria"/>
</dbReference>
<keyword evidence="3 6" id="KW-0812">Transmembrane</keyword>
<evidence type="ECO:0000256" key="6">
    <source>
        <dbReference type="SAM" id="Phobius"/>
    </source>
</evidence>
<dbReference type="PANTHER" id="PTHR42709:SF6">
    <property type="entry name" value="UNDECAPRENYL PHOSPHATE TRANSPORTER A"/>
    <property type="match status" value="1"/>
</dbReference>
<protein>
    <submittedName>
        <fullName evidence="8">DedA family protein</fullName>
    </submittedName>
</protein>